<evidence type="ECO:0000259" key="3">
    <source>
        <dbReference type="SMART" id="SM00062"/>
    </source>
</evidence>
<feature type="domain" description="Solute-binding protein family 3/N-terminal" evidence="3">
    <location>
        <begin position="27"/>
        <end position="252"/>
    </location>
</feature>
<accession>A0A6P1TLF9</accession>
<dbReference type="AlphaFoldDB" id="A0A6P1TLF9"/>
<dbReference type="PANTHER" id="PTHR30024">
    <property type="entry name" value="ALIPHATIC SULFONATES-BINDING PROTEIN-RELATED"/>
    <property type="match status" value="1"/>
</dbReference>
<dbReference type="PROSITE" id="PS51257">
    <property type="entry name" value="PROKAR_LIPOPROTEIN"/>
    <property type="match status" value="1"/>
</dbReference>
<dbReference type="Gene3D" id="3.40.190.10">
    <property type="entry name" value="Periplasmic binding protein-like II"/>
    <property type="match status" value="2"/>
</dbReference>
<dbReference type="KEGG" id="anr:Ana3638_10345"/>
<dbReference type="InterPro" id="IPR001638">
    <property type="entry name" value="Solute-binding_3/MltF_N"/>
</dbReference>
<proteinExistence type="inferred from homology"/>
<feature type="chain" id="PRO_5039276098" evidence="2">
    <location>
        <begin position="21"/>
        <end position="301"/>
    </location>
</feature>
<dbReference type="RefSeq" id="WP_161837944.1">
    <property type="nucleotide sequence ID" value="NZ_CP048000.1"/>
</dbReference>
<dbReference type="Pfam" id="PF09084">
    <property type="entry name" value="NMT1"/>
    <property type="match status" value="1"/>
</dbReference>
<dbReference type="InterPro" id="IPR015168">
    <property type="entry name" value="SsuA/THI5"/>
</dbReference>
<evidence type="ECO:0000256" key="2">
    <source>
        <dbReference type="SAM" id="SignalP"/>
    </source>
</evidence>
<organism evidence="4 5">
    <name type="scientific">Anaerocolumna sedimenticola</name>
    <dbReference type="NCBI Taxonomy" id="2696063"/>
    <lineage>
        <taxon>Bacteria</taxon>
        <taxon>Bacillati</taxon>
        <taxon>Bacillota</taxon>
        <taxon>Clostridia</taxon>
        <taxon>Lachnospirales</taxon>
        <taxon>Lachnospiraceae</taxon>
        <taxon>Anaerocolumna</taxon>
    </lineage>
</organism>
<dbReference type="EMBL" id="CP048000">
    <property type="protein sequence ID" value="QHQ61117.1"/>
    <property type="molecule type" value="Genomic_DNA"/>
</dbReference>
<feature type="signal peptide" evidence="2">
    <location>
        <begin position="1"/>
        <end position="20"/>
    </location>
</feature>
<keyword evidence="5" id="KW-1185">Reference proteome</keyword>
<protein>
    <submittedName>
        <fullName evidence="4">ABC transporter substrate-binding protein</fullName>
    </submittedName>
</protein>
<keyword evidence="2" id="KW-0732">Signal</keyword>
<comment type="similarity">
    <text evidence="1">Belongs to the bacterial solute-binding protein SsuA/TauA family.</text>
</comment>
<dbReference type="PANTHER" id="PTHR30024:SF42">
    <property type="entry name" value="ALIPHATIC SULFONATES-BINDING PROTEIN-RELATED"/>
    <property type="match status" value="1"/>
</dbReference>
<evidence type="ECO:0000313" key="5">
    <source>
        <dbReference type="Proteomes" id="UP000464314"/>
    </source>
</evidence>
<name>A0A6P1TLF9_9FIRM</name>
<dbReference type="SUPFAM" id="SSF53850">
    <property type="entry name" value="Periplasmic binding protein-like II"/>
    <property type="match status" value="1"/>
</dbReference>
<gene>
    <name evidence="4" type="ORF">Ana3638_10345</name>
</gene>
<dbReference type="SMART" id="SM00062">
    <property type="entry name" value="PBPb"/>
    <property type="match status" value="1"/>
</dbReference>
<reference evidence="4 5" key="1">
    <citation type="submission" date="2020-01" db="EMBL/GenBank/DDBJ databases">
        <title>Genome analysis of Anaerocolumna sp. CBA3638.</title>
        <authorList>
            <person name="Kim J."/>
            <person name="Roh S.W."/>
        </authorList>
    </citation>
    <scope>NUCLEOTIDE SEQUENCE [LARGE SCALE GENOMIC DNA]</scope>
    <source>
        <strain evidence="4 5">CBA3638</strain>
    </source>
</reference>
<dbReference type="Proteomes" id="UP000464314">
    <property type="component" value="Chromosome"/>
</dbReference>
<sequence>MKLRKLHVLFLIAVMFILTACSKERNTLTVGIMTDLDSIPFMVAKQQGYFSDYVKLEVYQSPVDRDSALYSGNLDGSISDVLAVCLAQEGKFPVYATSKTNGRYGIVSGKDSEITSAKMLEGKEIGLSLNTVIEYVTDSMVTADGGDPAMLKKTSVPKIPSRLELLQNNQIDAVAMPEPYITAAGKAGETIVNTSDEYSINLGVMLFTKTATEKKTKEIREFYEAYDKAVEYINSTDPKEFMPAVIKELGLPDTALEVELPQYEKTTQPSEDQVLNAMKWLIDKGFLKQEYTYTDLVKEIK</sequence>
<evidence type="ECO:0000313" key="4">
    <source>
        <dbReference type="EMBL" id="QHQ61117.1"/>
    </source>
</evidence>
<evidence type="ECO:0000256" key="1">
    <source>
        <dbReference type="ARBA" id="ARBA00010742"/>
    </source>
</evidence>